<organism evidence="2">
    <name type="scientific">viral metagenome</name>
    <dbReference type="NCBI Taxonomy" id="1070528"/>
    <lineage>
        <taxon>unclassified sequences</taxon>
        <taxon>metagenomes</taxon>
        <taxon>organismal metagenomes</taxon>
    </lineage>
</organism>
<keyword evidence="1" id="KW-0812">Transmembrane</keyword>
<dbReference type="AlphaFoldDB" id="A0A6C0D5I5"/>
<feature type="transmembrane region" description="Helical" evidence="1">
    <location>
        <begin position="98"/>
        <end position="116"/>
    </location>
</feature>
<feature type="transmembrane region" description="Helical" evidence="1">
    <location>
        <begin position="42"/>
        <end position="61"/>
    </location>
</feature>
<evidence type="ECO:0000256" key="1">
    <source>
        <dbReference type="SAM" id="Phobius"/>
    </source>
</evidence>
<feature type="transmembrane region" description="Helical" evidence="1">
    <location>
        <begin position="67"/>
        <end position="89"/>
    </location>
</feature>
<keyword evidence="1" id="KW-0472">Membrane</keyword>
<dbReference type="SUPFAM" id="SSF103481">
    <property type="entry name" value="Multidrug resistance efflux transporter EmrE"/>
    <property type="match status" value="1"/>
</dbReference>
<sequence>MKVSYLKIDKFFYVYLFLITLFSISSQYLFKKIQKKELPVSYLIFGVTMYALLGFVIYKLLHYGNIIILNVIWHLIYFILLFLMGYFIFQEKFNIQKLVALLFGVISLFIFMMYGID</sequence>
<reference evidence="2" key="1">
    <citation type="journal article" date="2020" name="Nature">
        <title>Giant virus diversity and host interactions through global metagenomics.</title>
        <authorList>
            <person name="Schulz F."/>
            <person name="Roux S."/>
            <person name="Paez-Espino D."/>
            <person name="Jungbluth S."/>
            <person name="Walsh D.A."/>
            <person name="Denef V.J."/>
            <person name="McMahon K.D."/>
            <person name="Konstantinidis K.T."/>
            <person name="Eloe-Fadrosh E.A."/>
            <person name="Kyrpides N.C."/>
            <person name="Woyke T."/>
        </authorList>
    </citation>
    <scope>NUCLEOTIDE SEQUENCE</scope>
    <source>
        <strain evidence="2">GVMAG-M-3300023174-116</strain>
    </source>
</reference>
<evidence type="ECO:0008006" key="3">
    <source>
        <dbReference type="Google" id="ProtNLM"/>
    </source>
</evidence>
<protein>
    <recommendedName>
        <fullName evidence="3">EamA domain-containing protein</fullName>
    </recommendedName>
</protein>
<proteinExistence type="predicted"/>
<dbReference type="EMBL" id="MN739536">
    <property type="protein sequence ID" value="QHT11713.1"/>
    <property type="molecule type" value="Genomic_DNA"/>
</dbReference>
<dbReference type="Gene3D" id="1.10.3730.20">
    <property type="match status" value="1"/>
</dbReference>
<name>A0A6C0D5I5_9ZZZZ</name>
<accession>A0A6C0D5I5</accession>
<evidence type="ECO:0000313" key="2">
    <source>
        <dbReference type="EMBL" id="QHT11713.1"/>
    </source>
</evidence>
<feature type="transmembrane region" description="Helical" evidence="1">
    <location>
        <begin position="12"/>
        <end position="30"/>
    </location>
</feature>
<keyword evidence="1" id="KW-1133">Transmembrane helix</keyword>
<dbReference type="InterPro" id="IPR037185">
    <property type="entry name" value="EmrE-like"/>
</dbReference>